<comment type="caution">
    <text evidence="2">The sequence shown here is derived from an EMBL/GenBank/DDBJ whole genome shotgun (WGS) entry which is preliminary data.</text>
</comment>
<dbReference type="RefSeq" id="WP_148730752.1">
    <property type="nucleotide sequence ID" value="NZ_VKLW01000030.1"/>
</dbReference>
<accession>A0A5D3FKE2</accession>
<organism evidence="2 3">
    <name type="scientific">Bacteroides pyogenes</name>
    <dbReference type="NCBI Taxonomy" id="310300"/>
    <lineage>
        <taxon>Bacteria</taxon>
        <taxon>Pseudomonadati</taxon>
        <taxon>Bacteroidota</taxon>
        <taxon>Bacteroidia</taxon>
        <taxon>Bacteroidales</taxon>
        <taxon>Bacteroidaceae</taxon>
        <taxon>Bacteroides</taxon>
    </lineage>
</organism>
<feature type="domain" description="DUF6956" evidence="1">
    <location>
        <begin position="1"/>
        <end position="78"/>
    </location>
</feature>
<reference evidence="2 3" key="1">
    <citation type="submission" date="2019-07" db="EMBL/GenBank/DDBJ databases">
        <title>Draft Genome Sequences of Bacteroides pyogenes Strains Isolated from the Uterus Holstein Dairy Cows with Metritis.</title>
        <authorList>
            <person name="Cunha F."/>
            <person name="Galvao K.N."/>
            <person name="Jeon S.J."/>
            <person name="Jeong K.C."/>
        </authorList>
    </citation>
    <scope>NUCLEOTIDE SEQUENCE [LARGE SCALE GENOMIC DNA]</scope>
    <source>
        <strain evidence="2 3">KG-31</strain>
    </source>
</reference>
<evidence type="ECO:0000313" key="3">
    <source>
        <dbReference type="Proteomes" id="UP000324383"/>
    </source>
</evidence>
<dbReference type="InterPro" id="IPR054231">
    <property type="entry name" value="DUF6956"/>
</dbReference>
<evidence type="ECO:0000259" key="1">
    <source>
        <dbReference type="Pfam" id="PF22273"/>
    </source>
</evidence>
<proteinExistence type="predicted"/>
<sequence length="81" mass="9545">MNKTYQTLIVKFSEPISVLDGIFDDAEFWGVTTLKEWIDDYESTRFTATDEHTAVITSEYNIEYVREWLEHHATFTEIAAY</sequence>
<keyword evidence="3" id="KW-1185">Reference proteome</keyword>
<name>A0A5D3FKE2_9BACE</name>
<gene>
    <name evidence="2" type="ORF">FNJ60_12140</name>
</gene>
<dbReference type="Pfam" id="PF22273">
    <property type="entry name" value="DUF6956"/>
    <property type="match status" value="1"/>
</dbReference>
<evidence type="ECO:0000313" key="2">
    <source>
        <dbReference type="EMBL" id="TYK32466.1"/>
    </source>
</evidence>
<dbReference type="AlphaFoldDB" id="A0A5D3FKE2"/>
<dbReference type="Proteomes" id="UP000324383">
    <property type="component" value="Unassembled WGS sequence"/>
</dbReference>
<protein>
    <recommendedName>
        <fullName evidence="1">DUF6956 domain-containing protein</fullName>
    </recommendedName>
</protein>
<dbReference type="EMBL" id="VKLW01000030">
    <property type="protein sequence ID" value="TYK32466.1"/>
    <property type="molecule type" value="Genomic_DNA"/>
</dbReference>